<gene>
    <name evidence="6" type="ORF">CSSPJE1EN1_LOCUS16968</name>
</gene>
<name>A0ABP0WXA7_9BRYO</name>
<dbReference type="PROSITE" id="PS50222">
    <property type="entry name" value="EF_HAND_2"/>
    <property type="match status" value="4"/>
</dbReference>
<evidence type="ECO:0000313" key="6">
    <source>
        <dbReference type="EMBL" id="CAK9271490.1"/>
    </source>
</evidence>
<dbReference type="PANTHER" id="PTHR10891">
    <property type="entry name" value="EF-HAND CALCIUM-BINDING DOMAIN CONTAINING PROTEIN"/>
    <property type="match status" value="1"/>
</dbReference>
<proteinExistence type="predicted"/>
<keyword evidence="7" id="KW-1185">Reference proteome</keyword>
<evidence type="ECO:0000313" key="7">
    <source>
        <dbReference type="Proteomes" id="UP001497444"/>
    </source>
</evidence>
<feature type="region of interest" description="Disordered" evidence="4">
    <location>
        <begin position="85"/>
        <end position="114"/>
    </location>
</feature>
<dbReference type="InterPro" id="IPR039647">
    <property type="entry name" value="EF_hand_pair_protein_CML-like"/>
</dbReference>
<feature type="domain" description="EF-hand" evidence="5">
    <location>
        <begin position="187"/>
        <end position="222"/>
    </location>
</feature>
<keyword evidence="3" id="KW-0106">Calcium</keyword>
<sequence>MMSPDRIDDVATGTIFVRCVLALILSADLMMWRSTTCCFERKYLYHYIAENWRIRWKEFLKESARVARMKLPSFLKMKRTRSLQTPASLSAPDCSSSSSSSSSSELSPRPGGRSGKELFLERKAVSLPSKAASSSSSSTSSWMWRESSARSVSSGEQFLDQKLPHHVGMTTRSRKLSSSSVQSRTFDASSELAEAFRYFDRNGVGKISAVELGLVLCSLGITYTDAELEMMVNEVDADGDGFIDLQEFINLNRLASKATLGSDSENNSDVEPALRDAFHVFDVEKKGYISADALHRVLSGLGDDDGLTLEDCRRMINSVDQDGDGLVDFNDFQLMMQHDNLVC</sequence>
<evidence type="ECO:0000259" key="5">
    <source>
        <dbReference type="PROSITE" id="PS50222"/>
    </source>
</evidence>
<evidence type="ECO:0000256" key="3">
    <source>
        <dbReference type="ARBA" id="ARBA00022837"/>
    </source>
</evidence>
<evidence type="ECO:0000256" key="2">
    <source>
        <dbReference type="ARBA" id="ARBA00022737"/>
    </source>
</evidence>
<feature type="compositionally biased region" description="Low complexity" evidence="4">
    <location>
        <begin position="95"/>
        <end position="104"/>
    </location>
</feature>
<dbReference type="EMBL" id="OZ020099">
    <property type="protein sequence ID" value="CAK9271490.1"/>
    <property type="molecule type" value="Genomic_DNA"/>
</dbReference>
<dbReference type="InterPro" id="IPR011992">
    <property type="entry name" value="EF-hand-dom_pair"/>
</dbReference>
<dbReference type="SUPFAM" id="SSF47473">
    <property type="entry name" value="EF-hand"/>
    <property type="match status" value="1"/>
</dbReference>
<dbReference type="InterPro" id="IPR002048">
    <property type="entry name" value="EF_hand_dom"/>
</dbReference>
<dbReference type="CDD" id="cd00051">
    <property type="entry name" value="EFh"/>
    <property type="match status" value="2"/>
</dbReference>
<evidence type="ECO:0000256" key="4">
    <source>
        <dbReference type="SAM" id="MobiDB-lite"/>
    </source>
</evidence>
<organism evidence="6 7">
    <name type="scientific">Sphagnum jensenii</name>
    <dbReference type="NCBI Taxonomy" id="128206"/>
    <lineage>
        <taxon>Eukaryota</taxon>
        <taxon>Viridiplantae</taxon>
        <taxon>Streptophyta</taxon>
        <taxon>Embryophyta</taxon>
        <taxon>Bryophyta</taxon>
        <taxon>Sphagnophytina</taxon>
        <taxon>Sphagnopsida</taxon>
        <taxon>Sphagnales</taxon>
        <taxon>Sphagnaceae</taxon>
        <taxon>Sphagnum</taxon>
    </lineage>
</organism>
<dbReference type="Pfam" id="PF13499">
    <property type="entry name" value="EF-hand_7"/>
    <property type="match status" value="2"/>
</dbReference>
<dbReference type="PROSITE" id="PS00018">
    <property type="entry name" value="EF_HAND_1"/>
    <property type="match status" value="2"/>
</dbReference>
<feature type="domain" description="EF-hand" evidence="5">
    <location>
        <begin position="223"/>
        <end position="258"/>
    </location>
</feature>
<keyword evidence="2" id="KW-0677">Repeat</keyword>
<evidence type="ECO:0000256" key="1">
    <source>
        <dbReference type="ARBA" id="ARBA00022723"/>
    </source>
</evidence>
<accession>A0ABP0WXA7</accession>
<protein>
    <recommendedName>
        <fullName evidence="5">EF-hand domain-containing protein</fullName>
    </recommendedName>
</protein>
<keyword evidence="1" id="KW-0479">Metal-binding</keyword>
<dbReference type="Proteomes" id="UP001497444">
    <property type="component" value="Chromosome 4"/>
</dbReference>
<reference evidence="6" key="1">
    <citation type="submission" date="2024-02" db="EMBL/GenBank/DDBJ databases">
        <authorList>
            <consortium name="ELIXIR-Norway"/>
            <consortium name="Elixir Norway"/>
        </authorList>
    </citation>
    <scope>NUCLEOTIDE SEQUENCE</scope>
</reference>
<feature type="domain" description="EF-hand" evidence="5">
    <location>
        <begin position="307"/>
        <end position="342"/>
    </location>
</feature>
<dbReference type="Gene3D" id="1.10.238.10">
    <property type="entry name" value="EF-hand"/>
    <property type="match status" value="2"/>
</dbReference>
<dbReference type="SMART" id="SM00054">
    <property type="entry name" value="EFh"/>
    <property type="match status" value="4"/>
</dbReference>
<dbReference type="InterPro" id="IPR018247">
    <property type="entry name" value="EF_Hand_1_Ca_BS"/>
</dbReference>
<feature type="domain" description="EF-hand" evidence="5">
    <location>
        <begin position="269"/>
        <end position="304"/>
    </location>
</feature>